<evidence type="ECO:0000256" key="3">
    <source>
        <dbReference type="ARBA" id="ARBA00022692"/>
    </source>
</evidence>
<organism evidence="9 10">
    <name type="scientific">Chengkuizengella marina</name>
    <dbReference type="NCBI Taxonomy" id="2507566"/>
    <lineage>
        <taxon>Bacteria</taxon>
        <taxon>Bacillati</taxon>
        <taxon>Bacillota</taxon>
        <taxon>Bacilli</taxon>
        <taxon>Bacillales</taxon>
        <taxon>Paenibacillaceae</taxon>
        <taxon>Chengkuizengella</taxon>
    </lineage>
</organism>
<dbReference type="SUPFAM" id="SSF144091">
    <property type="entry name" value="Rhomboid-like"/>
    <property type="match status" value="1"/>
</dbReference>
<feature type="transmembrane region" description="Helical" evidence="7">
    <location>
        <begin position="177"/>
        <end position="195"/>
    </location>
</feature>
<feature type="transmembrane region" description="Helical" evidence="7">
    <location>
        <begin position="61"/>
        <end position="88"/>
    </location>
</feature>
<keyword evidence="10" id="KW-1185">Reference proteome</keyword>
<dbReference type="AlphaFoldDB" id="A0A6N9PZT9"/>
<keyword evidence="3 7" id="KW-0812">Transmembrane</keyword>
<evidence type="ECO:0000256" key="7">
    <source>
        <dbReference type="SAM" id="Phobius"/>
    </source>
</evidence>
<evidence type="ECO:0000313" key="9">
    <source>
        <dbReference type="EMBL" id="NBI28406.1"/>
    </source>
</evidence>
<gene>
    <name evidence="9" type="ORF">ERL59_05500</name>
</gene>
<feature type="transmembrane region" description="Helical" evidence="7">
    <location>
        <begin position="153"/>
        <end position="171"/>
    </location>
</feature>
<dbReference type="GO" id="GO:0006508">
    <property type="term" value="P:proteolysis"/>
    <property type="evidence" value="ECO:0007669"/>
    <property type="project" value="UniProtKB-KW"/>
</dbReference>
<protein>
    <submittedName>
        <fullName evidence="9">Rhomboid family intramembrane serine protease</fullName>
    </submittedName>
</protein>
<evidence type="ECO:0000313" key="10">
    <source>
        <dbReference type="Proteomes" id="UP000448943"/>
    </source>
</evidence>
<comment type="caution">
    <text evidence="9">The sequence shown here is derived from an EMBL/GenBank/DDBJ whole genome shotgun (WGS) entry which is preliminary data.</text>
</comment>
<keyword evidence="9" id="KW-0645">Protease</keyword>
<dbReference type="PANTHER" id="PTHR43731">
    <property type="entry name" value="RHOMBOID PROTEASE"/>
    <property type="match status" value="1"/>
</dbReference>
<dbReference type="Gene3D" id="1.20.1540.10">
    <property type="entry name" value="Rhomboid-like"/>
    <property type="match status" value="1"/>
</dbReference>
<keyword evidence="5 7" id="KW-1133">Transmembrane helix</keyword>
<name>A0A6N9PZT9_9BACL</name>
<proteinExistence type="inferred from homology"/>
<feature type="transmembrane region" description="Helical" evidence="7">
    <location>
        <begin position="20"/>
        <end position="41"/>
    </location>
</feature>
<feature type="domain" description="Peptidase S54 rhomboid" evidence="8">
    <location>
        <begin position="60"/>
        <end position="196"/>
    </location>
</feature>
<dbReference type="OrthoDB" id="9813074at2"/>
<dbReference type="Proteomes" id="UP000448943">
    <property type="component" value="Unassembled WGS sequence"/>
</dbReference>
<dbReference type="GO" id="GO:0004252">
    <property type="term" value="F:serine-type endopeptidase activity"/>
    <property type="evidence" value="ECO:0007669"/>
    <property type="project" value="InterPro"/>
</dbReference>
<feature type="transmembrane region" description="Helical" evidence="7">
    <location>
        <begin position="100"/>
        <end position="120"/>
    </location>
</feature>
<sequence>MIFLRFESFREYLKFYPVTAALLGLNVMMFIITFILSFFYGEVVSLFLLGALIYPSEISDLWRIISSMFLHGGFEHLLFNGFSLFLFGPALERLLGKLKYSVVYFCSGIVGNVISIAVYGTELFSVGASGAIYGLLGAYLFIVVYLKHRIDPQSRTTVIVILSVGMIYSLFNENVNIYAHLGGLAAGFVIFSLLIRKNHN</sequence>
<dbReference type="InterPro" id="IPR035952">
    <property type="entry name" value="Rhomboid-like_sf"/>
</dbReference>
<comment type="similarity">
    <text evidence="2">Belongs to the peptidase S54 family.</text>
</comment>
<evidence type="ECO:0000256" key="1">
    <source>
        <dbReference type="ARBA" id="ARBA00004141"/>
    </source>
</evidence>
<evidence type="ECO:0000256" key="5">
    <source>
        <dbReference type="ARBA" id="ARBA00022989"/>
    </source>
</evidence>
<feature type="transmembrane region" description="Helical" evidence="7">
    <location>
        <begin position="126"/>
        <end position="146"/>
    </location>
</feature>
<dbReference type="InterPro" id="IPR022764">
    <property type="entry name" value="Peptidase_S54_rhomboid_dom"/>
</dbReference>
<evidence type="ECO:0000256" key="6">
    <source>
        <dbReference type="ARBA" id="ARBA00023136"/>
    </source>
</evidence>
<dbReference type="GO" id="GO:0016020">
    <property type="term" value="C:membrane"/>
    <property type="evidence" value="ECO:0007669"/>
    <property type="project" value="UniProtKB-SubCell"/>
</dbReference>
<keyword evidence="4" id="KW-0378">Hydrolase</keyword>
<evidence type="ECO:0000259" key="8">
    <source>
        <dbReference type="Pfam" id="PF01694"/>
    </source>
</evidence>
<dbReference type="RefSeq" id="WP_160645195.1">
    <property type="nucleotide sequence ID" value="NZ_SIJB01000013.1"/>
</dbReference>
<keyword evidence="6 7" id="KW-0472">Membrane</keyword>
<dbReference type="InterPro" id="IPR050925">
    <property type="entry name" value="Rhomboid_protease_S54"/>
</dbReference>
<evidence type="ECO:0000256" key="2">
    <source>
        <dbReference type="ARBA" id="ARBA00009045"/>
    </source>
</evidence>
<evidence type="ECO:0000256" key="4">
    <source>
        <dbReference type="ARBA" id="ARBA00022801"/>
    </source>
</evidence>
<comment type="subcellular location">
    <subcellularLocation>
        <location evidence="1">Membrane</location>
        <topology evidence="1">Multi-pass membrane protein</topology>
    </subcellularLocation>
</comment>
<dbReference type="EMBL" id="SIJB01000013">
    <property type="protein sequence ID" value="NBI28406.1"/>
    <property type="molecule type" value="Genomic_DNA"/>
</dbReference>
<reference evidence="9 10" key="1">
    <citation type="submission" date="2019-01" db="EMBL/GenBank/DDBJ databases">
        <title>Chengkuizengella sp. nov., isolated from deep-sea sediment of East Pacific Ocean.</title>
        <authorList>
            <person name="Yang J."/>
            <person name="Lai Q."/>
            <person name="Shao Z."/>
        </authorList>
    </citation>
    <scope>NUCLEOTIDE SEQUENCE [LARGE SCALE GENOMIC DNA]</scope>
    <source>
        <strain evidence="9 10">YPA3-1-1</strain>
    </source>
</reference>
<dbReference type="PANTHER" id="PTHR43731:SF14">
    <property type="entry name" value="PRESENILIN-ASSOCIATED RHOMBOID-LIKE PROTEIN, MITOCHONDRIAL"/>
    <property type="match status" value="1"/>
</dbReference>
<dbReference type="Pfam" id="PF01694">
    <property type="entry name" value="Rhomboid"/>
    <property type="match status" value="1"/>
</dbReference>
<accession>A0A6N9PZT9</accession>